<dbReference type="PANTHER" id="PTHR33577:SF15">
    <property type="entry name" value="HEME HALOPEROXIDASE FAMILY PROFILE DOMAIN-CONTAINING PROTEIN"/>
    <property type="match status" value="1"/>
</dbReference>
<dbReference type="Pfam" id="PF01328">
    <property type="entry name" value="Peroxidase_2"/>
    <property type="match status" value="1"/>
</dbReference>
<dbReference type="EMBL" id="JACCJC010000115">
    <property type="protein sequence ID" value="KAF6224652.1"/>
    <property type="molecule type" value="Genomic_DNA"/>
</dbReference>
<keyword evidence="3" id="KW-0349">Heme</keyword>
<keyword evidence="6" id="KW-0408">Iron</keyword>
<feature type="compositionally biased region" description="Low complexity" evidence="8">
    <location>
        <begin position="509"/>
        <end position="524"/>
    </location>
</feature>
<reference evidence="10 11" key="1">
    <citation type="journal article" date="2020" name="Genomics">
        <title>Complete, high-quality genomes from long-read metagenomic sequencing of two wolf lichen thalli reveals enigmatic genome architecture.</title>
        <authorList>
            <person name="McKenzie S.K."/>
            <person name="Walston R.F."/>
            <person name="Allen J.L."/>
        </authorList>
    </citation>
    <scope>NUCLEOTIDE SEQUENCE [LARGE SCALE GENOMIC DNA]</scope>
    <source>
        <strain evidence="10">WasteWater2</strain>
    </source>
</reference>
<proteinExistence type="inferred from homology"/>
<evidence type="ECO:0000256" key="5">
    <source>
        <dbReference type="ARBA" id="ARBA00023002"/>
    </source>
</evidence>
<dbReference type="InterPro" id="IPR000028">
    <property type="entry name" value="Chloroperoxidase"/>
</dbReference>
<feature type="region of interest" description="Disordered" evidence="8">
    <location>
        <begin position="509"/>
        <end position="538"/>
    </location>
</feature>
<accession>A0A8H6CJL8</accession>
<feature type="domain" description="Heme haloperoxidase family profile" evidence="9">
    <location>
        <begin position="167"/>
        <end position="388"/>
    </location>
</feature>
<keyword evidence="4" id="KW-0479">Metal-binding</keyword>
<comment type="caution">
    <text evidence="10">The sequence shown here is derived from an EMBL/GenBank/DDBJ whole genome shotgun (WGS) entry which is preliminary data.</text>
</comment>
<sequence length="538" mass="57413">MIVLIQIAKREMHGASFCGKGSQSHNDRNLASEPTVFRGKSTADLTSNMKTAYFALGAGLVARVFAACPFEMLKRSGGLTEADLAKFEAVKRDPKAAEVLFQAHKREAAPDPSPAGIIGPIVSGVLDLPYGGGLLNGALQELTGELQAVDVPTPQIITLEQIPGNDPAHQFQAPGPTDVRGICPTLNALANHGYISRDGITSFAEAANAVQIGYGFDYSLSVFLSALGLMAGGDLVSGKYTIGGADARVPNTIGPAGGLDKHGVFEIDGSITRQDVYFGNNANFLLQRWQEYVNETSQTGGLFNQALNAIDNGYRYDISRETNPDFLAGVIWFLVSHAERVFVYEGLANGTTGIPDYNSVAPFFLNETFPENWYRRGVPFTLVGAMTQAIEMFLMNPREIGGNEGLGNFVPLGFFNVTNQTPQELGCFILENLLDVAPDQLAPELYDNFELATGFIKGTNRPLSFALPPRRNLTPECLSGTIAPFFINDGYFNCNAALNFVKPGQSAGNSDGSVSSSGSPVNGAYPGIGVIAPNSEPS</sequence>
<keyword evidence="11" id="KW-1185">Reference proteome</keyword>
<evidence type="ECO:0000256" key="2">
    <source>
        <dbReference type="ARBA" id="ARBA00022559"/>
    </source>
</evidence>
<dbReference type="Gene3D" id="1.10.489.10">
    <property type="entry name" value="Chloroperoxidase-like"/>
    <property type="match status" value="1"/>
</dbReference>
<evidence type="ECO:0000256" key="1">
    <source>
        <dbReference type="ARBA" id="ARBA00001970"/>
    </source>
</evidence>
<protein>
    <recommendedName>
        <fullName evidence="9">Heme haloperoxidase family profile domain-containing protein</fullName>
    </recommendedName>
</protein>
<evidence type="ECO:0000256" key="8">
    <source>
        <dbReference type="SAM" id="MobiDB-lite"/>
    </source>
</evidence>
<evidence type="ECO:0000256" key="6">
    <source>
        <dbReference type="ARBA" id="ARBA00023004"/>
    </source>
</evidence>
<gene>
    <name evidence="10" type="ORF">HO173_012995</name>
</gene>
<dbReference type="AlphaFoldDB" id="A0A8H6CJL8"/>
<dbReference type="GeneID" id="59294627"/>
<comment type="cofactor">
    <cofactor evidence="1">
        <name>heme b</name>
        <dbReference type="ChEBI" id="CHEBI:60344"/>
    </cofactor>
</comment>
<keyword evidence="5" id="KW-0560">Oxidoreductase</keyword>
<dbReference type="PROSITE" id="PS51405">
    <property type="entry name" value="HEME_HALOPEROXIDASE"/>
    <property type="match status" value="1"/>
</dbReference>
<dbReference type="GO" id="GO:0046872">
    <property type="term" value="F:metal ion binding"/>
    <property type="evidence" value="ECO:0007669"/>
    <property type="project" value="UniProtKB-KW"/>
</dbReference>
<evidence type="ECO:0000313" key="11">
    <source>
        <dbReference type="Proteomes" id="UP000578531"/>
    </source>
</evidence>
<evidence type="ECO:0000313" key="10">
    <source>
        <dbReference type="EMBL" id="KAF6224652.1"/>
    </source>
</evidence>
<dbReference type="PANTHER" id="PTHR33577">
    <property type="entry name" value="STERIGMATOCYSTIN BIOSYNTHESIS PEROXIDASE STCC-RELATED"/>
    <property type="match status" value="1"/>
</dbReference>
<keyword evidence="2" id="KW-0575">Peroxidase</keyword>
<comment type="similarity">
    <text evidence="7">Belongs to the chloroperoxidase family.</text>
</comment>
<organism evidence="10 11">
    <name type="scientific">Letharia columbiana</name>
    <dbReference type="NCBI Taxonomy" id="112416"/>
    <lineage>
        <taxon>Eukaryota</taxon>
        <taxon>Fungi</taxon>
        <taxon>Dikarya</taxon>
        <taxon>Ascomycota</taxon>
        <taxon>Pezizomycotina</taxon>
        <taxon>Lecanoromycetes</taxon>
        <taxon>OSLEUM clade</taxon>
        <taxon>Lecanoromycetidae</taxon>
        <taxon>Lecanorales</taxon>
        <taxon>Lecanorineae</taxon>
        <taxon>Parmeliaceae</taxon>
        <taxon>Letharia</taxon>
    </lineage>
</organism>
<evidence type="ECO:0000256" key="7">
    <source>
        <dbReference type="ARBA" id="ARBA00025795"/>
    </source>
</evidence>
<dbReference type="OrthoDB" id="407298at2759"/>
<dbReference type="RefSeq" id="XP_037158350.1">
    <property type="nucleotide sequence ID" value="XM_037314824.1"/>
</dbReference>
<evidence type="ECO:0000256" key="4">
    <source>
        <dbReference type="ARBA" id="ARBA00022723"/>
    </source>
</evidence>
<dbReference type="InterPro" id="IPR036851">
    <property type="entry name" value="Chloroperoxidase-like_sf"/>
</dbReference>
<dbReference type="SUPFAM" id="SSF47571">
    <property type="entry name" value="Cloroperoxidase"/>
    <property type="match status" value="1"/>
</dbReference>
<evidence type="ECO:0000259" key="9">
    <source>
        <dbReference type="PROSITE" id="PS51405"/>
    </source>
</evidence>
<dbReference type="Proteomes" id="UP000578531">
    <property type="component" value="Unassembled WGS sequence"/>
</dbReference>
<evidence type="ECO:0000256" key="3">
    <source>
        <dbReference type="ARBA" id="ARBA00022617"/>
    </source>
</evidence>
<name>A0A8H6CJL8_9LECA</name>
<dbReference type="GO" id="GO:0004601">
    <property type="term" value="F:peroxidase activity"/>
    <property type="evidence" value="ECO:0007669"/>
    <property type="project" value="UniProtKB-KW"/>
</dbReference>